<keyword evidence="2" id="KW-0902">Two-component regulatory system</keyword>
<accession>A0ABT2K181</accession>
<dbReference type="PANTHER" id="PTHR35807:SF1">
    <property type="entry name" value="TRANSCRIPTIONAL REGULATOR REDD"/>
    <property type="match status" value="1"/>
</dbReference>
<evidence type="ECO:0008006" key="10">
    <source>
        <dbReference type="Google" id="ProtNLM"/>
    </source>
</evidence>
<dbReference type="SMART" id="SM01043">
    <property type="entry name" value="BTAD"/>
    <property type="match status" value="1"/>
</dbReference>
<evidence type="ECO:0000259" key="6">
    <source>
        <dbReference type="SMART" id="SM00862"/>
    </source>
</evidence>
<dbReference type="InterPro" id="IPR051677">
    <property type="entry name" value="AfsR-DnrI-RedD_regulator"/>
</dbReference>
<dbReference type="InterPro" id="IPR011990">
    <property type="entry name" value="TPR-like_helical_dom_sf"/>
</dbReference>
<dbReference type="SMART" id="SM00862">
    <property type="entry name" value="Trans_reg_C"/>
    <property type="match status" value="1"/>
</dbReference>
<reference evidence="8 9" key="1">
    <citation type="submission" date="2021-10" db="EMBL/GenBank/DDBJ databases">
        <title>Streptomyces gossypii sp. nov., isolated from soil collected from cotton field.</title>
        <authorList>
            <person name="Ge X."/>
            <person name="Chen X."/>
            <person name="Liu W."/>
        </authorList>
    </citation>
    <scope>NUCLEOTIDE SEQUENCE [LARGE SCALE GENOMIC DNA]</scope>
    <source>
        <strain evidence="8 9">N2-109</strain>
    </source>
</reference>
<evidence type="ECO:0000259" key="7">
    <source>
        <dbReference type="SMART" id="SM01043"/>
    </source>
</evidence>
<sequence length="270" mass="29528">MSIGFGLLGPVELSARGRRADPGPPQRRALLSVLLLASGRAVTVATLRERIWSGTPPTSATGAIHLHVHHLRTLLLSLIPPGAGSDAGPQLLTHPGRPSLQVSYALEVADGRLDVTRFRRLLSEGALARARGDTVLALDRFDSALALWRGDPMPELRPTEFIRNARLNLCDMRADASRQRAECLLANGLLAAARDELSQLYVERPYDERVVILLSTALLRTGADGQALRLVTDALQRWQREHGLLPHALRRQRDRLMSGEMPHSPSEAAS</sequence>
<dbReference type="InterPro" id="IPR001867">
    <property type="entry name" value="OmpR/PhoB-type_DNA-bd"/>
</dbReference>
<dbReference type="Gene3D" id="1.25.40.10">
    <property type="entry name" value="Tetratricopeptide repeat domain"/>
    <property type="match status" value="1"/>
</dbReference>
<dbReference type="PANTHER" id="PTHR35807">
    <property type="entry name" value="TRANSCRIPTIONAL REGULATOR REDD-RELATED"/>
    <property type="match status" value="1"/>
</dbReference>
<organism evidence="8 9">
    <name type="scientific">Streptomyces gossypii</name>
    <dbReference type="NCBI Taxonomy" id="2883101"/>
    <lineage>
        <taxon>Bacteria</taxon>
        <taxon>Bacillati</taxon>
        <taxon>Actinomycetota</taxon>
        <taxon>Actinomycetes</taxon>
        <taxon>Kitasatosporales</taxon>
        <taxon>Streptomycetaceae</taxon>
        <taxon>Streptomyces</taxon>
    </lineage>
</organism>
<comment type="caution">
    <text evidence="8">The sequence shown here is derived from an EMBL/GenBank/DDBJ whole genome shotgun (WGS) entry which is preliminary data.</text>
</comment>
<dbReference type="Pfam" id="PF03704">
    <property type="entry name" value="BTAD"/>
    <property type="match status" value="1"/>
</dbReference>
<comment type="similarity">
    <text evidence="1">Belongs to the AfsR/DnrI/RedD regulatory family.</text>
</comment>
<keyword evidence="4" id="KW-0238">DNA-binding</keyword>
<evidence type="ECO:0000313" key="9">
    <source>
        <dbReference type="Proteomes" id="UP001156389"/>
    </source>
</evidence>
<evidence type="ECO:0000256" key="5">
    <source>
        <dbReference type="ARBA" id="ARBA00023163"/>
    </source>
</evidence>
<dbReference type="SUPFAM" id="SSF46894">
    <property type="entry name" value="C-terminal effector domain of the bipartite response regulators"/>
    <property type="match status" value="1"/>
</dbReference>
<dbReference type="InterPro" id="IPR036388">
    <property type="entry name" value="WH-like_DNA-bd_sf"/>
</dbReference>
<evidence type="ECO:0000256" key="4">
    <source>
        <dbReference type="ARBA" id="ARBA00023125"/>
    </source>
</evidence>
<feature type="domain" description="Bacterial transcriptional activator" evidence="7">
    <location>
        <begin position="113"/>
        <end position="257"/>
    </location>
</feature>
<protein>
    <recommendedName>
        <fullName evidence="10">OmpR/PhoB-type domain-containing protein</fullName>
    </recommendedName>
</protein>
<dbReference type="EMBL" id="JAJAGO010000016">
    <property type="protein sequence ID" value="MCT2593903.1"/>
    <property type="molecule type" value="Genomic_DNA"/>
</dbReference>
<keyword evidence="5" id="KW-0804">Transcription</keyword>
<keyword evidence="9" id="KW-1185">Reference proteome</keyword>
<feature type="domain" description="OmpR/PhoB-type" evidence="6">
    <location>
        <begin position="17"/>
        <end position="106"/>
    </location>
</feature>
<keyword evidence="3" id="KW-0805">Transcription regulation</keyword>
<gene>
    <name evidence="8" type="ORF">LHJ74_29025</name>
</gene>
<dbReference type="InterPro" id="IPR005158">
    <property type="entry name" value="BTAD"/>
</dbReference>
<dbReference type="RefSeq" id="WP_260221192.1">
    <property type="nucleotide sequence ID" value="NZ_JAJAGO010000016.1"/>
</dbReference>
<evidence type="ECO:0000256" key="1">
    <source>
        <dbReference type="ARBA" id="ARBA00005820"/>
    </source>
</evidence>
<dbReference type="Proteomes" id="UP001156389">
    <property type="component" value="Unassembled WGS sequence"/>
</dbReference>
<dbReference type="Gene3D" id="1.10.10.10">
    <property type="entry name" value="Winged helix-like DNA-binding domain superfamily/Winged helix DNA-binding domain"/>
    <property type="match status" value="1"/>
</dbReference>
<evidence type="ECO:0000256" key="3">
    <source>
        <dbReference type="ARBA" id="ARBA00023015"/>
    </source>
</evidence>
<dbReference type="InterPro" id="IPR016032">
    <property type="entry name" value="Sig_transdc_resp-reg_C-effctor"/>
</dbReference>
<evidence type="ECO:0000256" key="2">
    <source>
        <dbReference type="ARBA" id="ARBA00023012"/>
    </source>
</evidence>
<proteinExistence type="inferred from homology"/>
<evidence type="ECO:0000313" key="8">
    <source>
        <dbReference type="EMBL" id="MCT2593903.1"/>
    </source>
</evidence>
<name>A0ABT2K181_9ACTN</name>
<dbReference type="SUPFAM" id="SSF48452">
    <property type="entry name" value="TPR-like"/>
    <property type="match status" value="1"/>
</dbReference>